<keyword evidence="1" id="KW-0812">Transmembrane</keyword>
<evidence type="ECO:0000313" key="3">
    <source>
        <dbReference type="EMBL" id="EUA30531.1"/>
    </source>
</evidence>
<proteinExistence type="predicted"/>
<evidence type="ECO:0000259" key="2">
    <source>
        <dbReference type="Pfam" id="PF05305"/>
    </source>
</evidence>
<accession>X8AH94</accession>
<dbReference type="AlphaFoldDB" id="X8AH94"/>
<feature type="transmembrane region" description="Helical" evidence="1">
    <location>
        <begin position="42"/>
        <end position="63"/>
    </location>
</feature>
<sequence>MAMAVHCPVRSAGRHGVGRHGLGGDEVGCLVKALAAGHRWPLIANIVAMFALYGVVLTLAPLAHAKPAPEVEYLYDVAVRRHYNFPDNDAVGYGYGICDKVAQGESYAQIMGDVKTDVTPNDEFAANYLVSYAVDLLCPAEIWQLRNSAAGYQPPAGETAPATYY</sequence>
<reference evidence="3" key="1">
    <citation type="submission" date="2014-01" db="EMBL/GenBank/DDBJ databases">
        <authorList>
            <person name="Brown-Elliot B."/>
            <person name="Wallace R."/>
            <person name="Lenaerts A."/>
            <person name="Ordway D."/>
            <person name="DeGroote M.A."/>
            <person name="Parker T."/>
            <person name="Sizemore C."/>
            <person name="Tallon L.J."/>
            <person name="Sadzewicz L.K."/>
            <person name="Sengamalay N."/>
            <person name="Fraser C.M."/>
            <person name="Hine E."/>
            <person name="Shefchek K.A."/>
            <person name="Das S.P."/>
            <person name="Tettelin H."/>
        </authorList>
    </citation>
    <scope>NUCLEOTIDE SEQUENCE [LARGE SCALE GENOMIC DNA]</scope>
    <source>
        <strain evidence="3">4042</strain>
    </source>
</reference>
<gene>
    <name evidence="3" type="ORF">I553_4788</name>
</gene>
<name>X8AH94_MYCXE</name>
<dbReference type="PATRIC" id="fig|1299334.3.peg.6461"/>
<dbReference type="EMBL" id="JAOB01000060">
    <property type="protein sequence ID" value="EUA30531.1"/>
    <property type="molecule type" value="Genomic_DNA"/>
</dbReference>
<dbReference type="Pfam" id="PF05305">
    <property type="entry name" value="DUF732"/>
    <property type="match status" value="1"/>
</dbReference>
<dbReference type="InterPro" id="IPR007969">
    <property type="entry name" value="DUF732"/>
</dbReference>
<keyword evidence="1" id="KW-0472">Membrane</keyword>
<protein>
    <recommendedName>
        <fullName evidence="2">DUF732 domain-containing protein</fullName>
    </recommendedName>
</protein>
<evidence type="ECO:0000256" key="1">
    <source>
        <dbReference type="SAM" id="Phobius"/>
    </source>
</evidence>
<comment type="caution">
    <text evidence="3">The sequence shown here is derived from an EMBL/GenBank/DDBJ whole genome shotgun (WGS) entry which is preliminary data.</text>
</comment>
<keyword evidence="1" id="KW-1133">Transmembrane helix</keyword>
<feature type="domain" description="DUF732" evidence="2">
    <location>
        <begin position="80"/>
        <end position="139"/>
    </location>
</feature>
<organism evidence="3">
    <name type="scientific">Mycobacterium xenopi 4042</name>
    <dbReference type="NCBI Taxonomy" id="1299334"/>
    <lineage>
        <taxon>Bacteria</taxon>
        <taxon>Bacillati</taxon>
        <taxon>Actinomycetota</taxon>
        <taxon>Actinomycetes</taxon>
        <taxon>Mycobacteriales</taxon>
        <taxon>Mycobacteriaceae</taxon>
        <taxon>Mycobacterium</taxon>
    </lineage>
</organism>